<accession>S3I404</accession>
<dbReference type="RefSeq" id="WP_016558263.1">
    <property type="nucleotide sequence ID" value="NZ_AEYE02000036.1"/>
</dbReference>
<comment type="caution">
    <text evidence="2">The sequence shown here is derived from an EMBL/GenBank/DDBJ whole genome shotgun (WGS) entry which is preliminary data.</text>
</comment>
<dbReference type="Gene3D" id="3.40.630.30">
    <property type="match status" value="1"/>
</dbReference>
<organism evidence="2 3">
    <name type="scientific">Rhizobium grahamii CCGE 502</name>
    <dbReference type="NCBI Taxonomy" id="990285"/>
    <lineage>
        <taxon>Bacteria</taxon>
        <taxon>Pseudomonadati</taxon>
        <taxon>Pseudomonadota</taxon>
        <taxon>Alphaproteobacteria</taxon>
        <taxon>Hyphomicrobiales</taxon>
        <taxon>Rhizobiaceae</taxon>
        <taxon>Rhizobium/Agrobacterium group</taxon>
        <taxon>Rhizobium</taxon>
    </lineage>
</organism>
<dbReference type="InterPro" id="IPR000182">
    <property type="entry name" value="GNAT_dom"/>
</dbReference>
<name>S3I404_9HYPH</name>
<reference evidence="2 3" key="1">
    <citation type="journal article" date="2012" name="J. Bacteriol.">
        <title>Genome sequence of Rhizobium grahamii CCGE502, a broad-host-range symbiont with low nodulation competitiveness in Phaseolus vulgaris.</title>
        <authorList>
            <person name="Althabegoiti M.J."/>
            <person name="Lozano L."/>
            <person name="Torres-Tejerizo G."/>
            <person name="Ormeno-Orrillo E."/>
            <person name="Rogel M.A."/>
            <person name="Gonzalez V."/>
            <person name="Martinez-Romero E."/>
        </authorList>
    </citation>
    <scope>NUCLEOTIDE SEQUENCE [LARGE SCALE GENOMIC DNA]</scope>
    <source>
        <strain evidence="2 3">CCGE 502</strain>
        <plasmid evidence="2">pRg502b</plasmid>
    </source>
</reference>
<dbReference type="EMBL" id="AEYE02000036">
    <property type="protein sequence ID" value="EPE94373.1"/>
    <property type="molecule type" value="Genomic_DNA"/>
</dbReference>
<dbReference type="HOGENOM" id="CLU_1119456_0_0_5"/>
<dbReference type="PROSITE" id="PS51186">
    <property type="entry name" value="GNAT"/>
    <property type="match status" value="1"/>
</dbReference>
<dbReference type="Proteomes" id="UP000014411">
    <property type="component" value="Unassembled WGS sequence"/>
</dbReference>
<evidence type="ECO:0000313" key="3">
    <source>
        <dbReference type="Proteomes" id="UP000014411"/>
    </source>
</evidence>
<feature type="domain" description="N-acetyltransferase" evidence="1">
    <location>
        <begin position="96"/>
        <end position="248"/>
    </location>
</feature>
<dbReference type="InterPro" id="IPR016181">
    <property type="entry name" value="Acyl_CoA_acyltransferase"/>
</dbReference>
<dbReference type="GO" id="GO:0016747">
    <property type="term" value="F:acyltransferase activity, transferring groups other than amino-acyl groups"/>
    <property type="evidence" value="ECO:0007669"/>
    <property type="project" value="InterPro"/>
</dbReference>
<evidence type="ECO:0000259" key="1">
    <source>
        <dbReference type="PROSITE" id="PS51186"/>
    </source>
</evidence>
<sequence length="248" mass="26918">MEVEPNEPSGPEFGHLFPRTRTIWASVTGETRAARVLSVSQLTARARHLFLENQIDLAILSATIADSDVVQQPFWHPWCHVVAKAPEFAGPGEADVTVRTLEEEDLAVIVPLFAESLKAGLPENIQHRYSDRDLVDAATKRIEDVLARDSLAVVAGGGTAIRGFGLASNETEFLHVHDIVVSGGAAGTGTGLALARYIEGFAYLRKLPEMRGTVSVSRLNNHERTLASLASHGWKSVRFNFASLRSGL</sequence>
<evidence type="ECO:0000313" key="2">
    <source>
        <dbReference type="EMBL" id="EPE94373.1"/>
    </source>
</evidence>
<proteinExistence type="predicted"/>
<dbReference type="SUPFAM" id="SSF55729">
    <property type="entry name" value="Acyl-CoA N-acyltransferases (Nat)"/>
    <property type="match status" value="1"/>
</dbReference>
<keyword evidence="2" id="KW-0614">Plasmid</keyword>
<gene>
    <name evidence="2" type="ORF">RGCCGE502_31847</name>
</gene>
<geneLocation type="plasmid" evidence="2">
    <name>pRg502b</name>
</geneLocation>
<protein>
    <recommendedName>
        <fullName evidence="1">N-acetyltransferase domain-containing protein</fullName>
    </recommendedName>
</protein>
<dbReference type="AlphaFoldDB" id="S3I404"/>
<keyword evidence="3" id="KW-1185">Reference proteome</keyword>